<sequence length="1071" mass="122444">MEEKLICAPDVDGAREEIFECILHRSSDTKVICFNGWDGFGTAPVLGSILQGLQSIKAENDFSELYYDTIIYIDCSAWESRRMMQKKITKELNLLDHKIMGMFDKQDEEDDFNGVEHGARDIITGVSQVIAGTLMYKKCMMVFLNGSDEEVHVNRFGFNPDYCEHLVVWAFNKPSLTMHNRLREIRDKLRYTHLFIFNWSPAASPKSSEFNTVLLQEADSIVARHPCMRCIDSTMIKDCCLYELFMQCNFHGVTRFDWAAHASNYWICDGIIKKDIPREIINTLHQEICWEHHHPSLLGSLFEKLNEDTKAPFLVLKDHTENPPQLHIQYKKRPYRWICIASKNWIVHEDIQSVLQKATSLVVALEECNGPQGLPNGFFKQCSKLGVLILSCCAFNFTSPPFLGCHVLRFLGLHHCTHDKTSENQEKNNIKWECLRTLLVLDIRYTDWDEILSEQKMGLMDDLMELNIEGAGGSWPYTRRLQIRLPQLRRLRMIKPRNQYQEETSTHSSNSFLCKTELEILDFSGNKGMRNIPISLSTLRSLLVLILDGCDGLENVVVPGGLPSSLMSFSFDGYGPMDHWTSSFKLPLESYRPKSSSRGERDIKTSKISLQGCTQLENLFVRGLPNLVEIDLSGSAIKLLDLNTMLVDVPQLKRIFLLGCEHLRAIKWGPHVSSSQLKLELVCIDTRPGRTAHGFTRPALAQHKSFSLQLHAVLADARLSRSLSPLVGNYYFSSKATYFNVILSLSNEYNGGVEFKAGAAHVTEPSNQQHRRVQASRYVDVSTEIGNADFPMLEFPKPPAEQLDHHVEIGDGSRCLESEVEHSRYPNLGYLMQWFAESVHVHDSSASTCTPARQWWRCLKWFCVERCPNLDTVFFPSGTSKWGSHVETIWASDLLKARCIWSKGGASYFRHLQHLHLRSCPRLRFAMPVSVGSSPFLKTLHIIHCGDLRHIFELDEPEDEEEAENNVWFFDLTTIHLHDLPKLEQITYGLEMLAPALETIKIRGCFHLRRLPAMGSREPGAVKPAVEMEKDVWDALEWSGVDAGHHPGLFQPLVHSRHYRMRRLLRGTVLR</sequence>
<dbReference type="Proteomes" id="UP001497457">
    <property type="component" value="Chromosome 11b"/>
</dbReference>
<keyword evidence="2" id="KW-1185">Reference proteome</keyword>
<reference evidence="1" key="1">
    <citation type="submission" date="2024-10" db="EMBL/GenBank/DDBJ databases">
        <authorList>
            <person name="Ryan C."/>
        </authorList>
    </citation>
    <scope>NUCLEOTIDE SEQUENCE [LARGE SCALE GENOMIC DNA]</scope>
</reference>
<dbReference type="InterPro" id="IPR032675">
    <property type="entry name" value="LRR_dom_sf"/>
</dbReference>
<protein>
    <submittedName>
        <fullName evidence="1">Uncharacterized protein</fullName>
    </submittedName>
</protein>
<dbReference type="InterPro" id="IPR050905">
    <property type="entry name" value="Plant_NBS-LRR"/>
</dbReference>
<dbReference type="EMBL" id="OZ075121">
    <property type="protein sequence ID" value="CAL4898606.1"/>
    <property type="molecule type" value="Genomic_DNA"/>
</dbReference>
<accession>A0ABC8VXM7</accession>
<evidence type="ECO:0000313" key="2">
    <source>
        <dbReference type="Proteomes" id="UP001497457"/>
    </source>
</evidence>
<dbReference type="PANTHER" id="PTHR33463">
    <property type="entry name" value="NB-ARC DOMAIN-CONTAINING PROTEIN-RELATED"/>
    <property type="match status" value="1"/>
</dbReference>
<name>A0ABC8VXM7_9POAL</name>
<dbReference type="PANTHER" id="PTHR33463:SF194">
    <property type="entry name" value="OS04G0431700 PROTEIN"/>
    <property type="match status" value="1"/>
</dbReference>
<organism evidence="1 2">
    <name type="scientific">Urochloa decumbens</name>
    <dbReference type="NCBI Taxonomy" id="240449"/>
    <lineage>
        <taxon>Eukaryota</taxon>
        <taxon>Viridiplantae</taxon>
        <taxon>Streptophyta</taxon>
        <taxon>Embryophyta</taxon>
        <taxon>Tracheophyta</taxon>
        <taxon>Spermatophyta</taxon>
        <taxon>Magnoliopsida</taxon>
        <taxon>Liliopsida</taxon>
        <taxon>Poales</taxon>
        <taxon>Poaceae</taxon>
        <taxon>PACMAD clade</taxon>
        <taxon>Panicoideae</taxon>
        <taxon>Panicodae</taxon>
        <taxon>Paniceae</taxon>
        <taxon>Melinidinae</taxon>
        <taxon>Urochloa</taxon>
    </lineage>
</organism>
<dbReference type="Gene3D" id="3.80.10.10">
    <property type="entry name" value="Ribonuclease Inhibitor"/>
    <property type="match status" value="2"/>
</dbReference>
<evidence type="ECO:0000313" key="1">
    <source>
        <dbReference type="EMBL" id="CAL4898606.1"/>
    </source>
</evidence>
<proteinExistence type="predicted"/>
<dbReference type="SUPFAM" id="SSF52058">
    <property type="entry name" value="L domain-like"/>
    <property type="match status" value="1"/>
</dbReference>
<dbReference type="AlphaFoldDB" id="A0ABC8VXM7"/>
<gene>
    <name evidence="1" type="ORF">URODEC1_LOCUS7818</name>
</gene>